<evidence type="ECO:0000313" key="2">
    <source>
        <dbReference type="Proteomes" id="UP000095767"/>
    </source>
</evidence>
<organism evidence="1 2">
    <name type="scientific">Dichanthelium oligosanthes</name>
    <dbReference type="NCBI Taxonomy" id="888268"/>
    <lineage>
        <taxon>Eukaryota</taxon>
        <taxon>Viridiplantae</taxon>
        <taxon>Streptophyta</taxon>
        <taxon>Embryophyta</taxon>
        <taxon>Tracheophyta</taxon>
        <taxon>Spermatophyta</taxon>
        <taxon>Magnoliopsida</taxon>
        <taxon>Liliopsida</taxon>
        <taxon>Poales</taxon>
        <taxon>Poaceae</taxon>
        <taxon>PACMAD clade</taxon>
        <taxon>Panicoideae</taxon>
        <taxon>Panicodae</taxon>
        <taxon>Paniceae</taxon>
        <taxon>Dichantheliinae</taxon>
        <taxon>Dichanthelium</taxon>
    </lineage>
</organism>
<gene>
    <name evidence="1" type="ORF">BAE44_0024422</name>
</gene>
<dbReference type="OrthoDB" id="677775at2759"/>
<comment type="caution">
    <text evidence="1">The sequence shown here is derived from an EMBL/GenBank/DDBJ whole genome shotgun (WGS) entry which is preliminary data.</text>
</comment>
<dbReference type="Proteomes" id="UP000095767">
    <property type="component" value="Unassembled WGS sequence"/>
</dbReference>
<name>A0A1E5UNV1_9POAL</name>
<evidence type="ECO:0000313" key="1">
    <source>
        <dbReference type="EMBL" id="OEL14560.1"/>
    </source>
</evidence>
<dbReference type="SUPFAM" id="SSF50494">
    <property type="entry name" value="Trypsin-like serine proteases"/>
    <property type="match status" value="1"/>
</dbReference>
<keyword evidence="2" id="KW-1185">Reference proteome</keyword>
<sequence>MVSWHFDRHRTTFKGSFSHNERGHGDIADSNPHGYNFTGIEVNISSEAGSSGAPLVDLASEVVGGLHDGRVGV</sequence>
<dbReference type="PANTHER" id="PTHR36141">
    <property type="entry name" value="OS08G0148500 PROTEIN"/>
    <property type="match status" value="1"/>
</dbReference>
<proteinExistence type="predicted"/>
<protein>
    <submittedName>
        <fullName evidence="1">Uncharacterized protein</fullName>
    </submittedName>
</protein>
<dbReference type="EMBL" id="LWDX02069558">
    <property type="protein sequence ID" value="OEL14560.1"/>
    <property type="molecule type" value="Genomic_DNA"/>
</dbReference>
<dbReference type="InterPro" id="IPR009003">
    <property type="entry name" value="Peptidase_S1_PA"/>
</dbReference>
<reference evidence="1 2" key="1">
    <citation type="submission" date="2016-09" db="EMBL/GenBank/DDBJ databases">
        <title>The draft genome of Dichanthelium oligosanthes: A C3 panicoid grass species.</title>
        <authorList>
            <person name="Studer A.J."/>
            <person name="Schnable J.C."/>
            <person name="Brutnell T.P."/>
        </authorList>
    </citation>
    <scope>NUCLEOTIDE SEQUENCE [LARGE SCALE GENOMIC DNA]</scope>
    <source>
        <strain evidence="2">cv. Kellogg 1175</strain>
        <tissue evidence="1">Leaf</tissue>
    </source>
</reference>
<dbReference type="AlphaFoldDB" id="A0A1E5UNV1"/>
<accession>A0A1E5UNV1</accession>
<dbReference type="PANTHER" id="PTHR36141:SF4">
    <property type="entry name" value="OS08G0148566 PROTEIN"/>
    <property type="match status" value="1"/>
</dbReference>